<organism evidence="5">
    <name type="scientific">marine sediment metagenome</name>
    <dbReference type="NCBI Taxonomy" id="412755"/>
    <lineage>
        <taxon>unclassified sequences</taxon>
        <taxon>metagenomes</taxon>
        <taxon>ecological metagenomes</taxon>
    </lineage>
</organism>
<evidence type="ECO:0000259" key="3">
    <source>
        <dbReference type="Pfam" id="PF01467"/>
    </source>
</evidence>
<reference evidence="5" key="1">
    <citation type="journal article" date="2014" name="Front. Microbiol.">
        <title>High frequency of phylogenetically diverse reductive dehalogenase-homologous genes in deep subseafloor sedimentary metagenomes.</title>
        <authorList>
            <person name="Kawai M."/>
            <person name="Futagami T."/>
            <person name="Toyoda A."/>
            <person name="Takaki Y."/>
            <person name="Nishi S."/>
            <person name="Hori S."/>
            <person name="Arai W."/>
            <person name="Tsubouchi T."/>
            <person name="Morono Y."/>
            <person name="Uchiyama I."/>
            <person name="Ito T."/>
            <person name="Fujiyama A."/>
            <person name="Inagaki F."/>
            <person name="Takami H."/>
        </authorList>
    </citation>
    <scope>NUCLEOTIDE SEQUENCE</scope>
    <source>
        <strain evidence="5">Expedition CK06-06</strain>
    </source>
</reference>
<keyword evidence="1" id="KW-0808">Transferase</keyword>
<evidence type="ECO:0000259" key="4">
    <source>
        <dbReference type="Pfam" id="PF04991"/>
    </source>
</evidence>
<dbReference type="NCBIfam" id="TIGR00125">
    <property type="entry name" value="cyt_tran_rel"/>
    <property type="match status" value="1"/>
</dbReference>
<dbReference type="PANTHER" id="PTHR43793:SF1">
    <property type="entry name" value="FAD SYNTHASE"/>
    <property type="match status" value="1"/>
</dbReference>
<dbReference type="SUPFAM" id="SSF52374">
    <property type="entry name" value="Nucleotidylyl transferase"/>
    <property type="match status" value="1"/>
</dbReference>
<dbReference type="Gene3D" id="3.40.50.620">
    <property type="entry name" value="HUPs"/>
    <property type="match status" value="1"/>
</dbReference>
<dbReference type="PANTHER" id="PTHR43793">
    <property type="entry name" value="FAD SYNTHASE"/>
    <property type="match status" value="1"/>
</dbReference>
<dbReference type="EMBL" id="BARV01002895">
    <property type="protein sequence ID" value="GAH97325.1"/>
    <property type="molecule type" value="Genomic_DNA"/>
</dbReference>
<dbReference type="Pfam" id="PF04991">
    <property type="entry name" value="LicD"/>
    <property type="match status" value="1"/>
</dbReference>
<dbReference type="GO" id="GO:0016779">
    <property type="term" value="F:nucleotidyltransferase activity"/>
    <property type="evidence" value="ECO:0007669"/>
    <property type="project" value="UniProtKB-KW"/>
</dbReference>
<evidence type="ECO:0000256" key="2">
    <source>
        <dbReference type="ARBA" id="ARBA00022695"/>
    </source>
</evidence>
<dbReference type="InterPro" id="IPR050385">
    <property type="entry name" value="Archaeal_FAD_synthase"/>
</dbReference>
<proteinExistence type="predicted"/>
<dbReference type="AlphaFoldDB" id="X1KUL5"/>
<protein>
    <submittedName>
        <fullName evidence="5">Uncharacterized protein</fullName>
    </submittedName>
</protein>
<accession>X1KUL5</accession>
<evidence type="ECO:0000313" key="5">
    <source>
        <dbReference type="EMBL" id="GAH97325.1"/>
    </source>
</evidence>
<name>X1KUL5_9ZZZZ</name>
<sequence length="370" mass="43360">MFDYIFTIGCFDKLHKGHIKLLEYMQKHTEKIIVGLHDNNSIEKLKNISDIDPYDNRKKNLEKYAHDVFKIDNVDPTMAIQKYILNNFTQDLLAIKIGSSKDNSKVIKSDYTGNLFFIHHYNDTFKNTCQNNNLIVTRTDKNCGWGQKLIGYKKNWCFIRADDNKNFPAIDYIKKIMPIKYLPYSKEISATKLRDFKNNKLGLMNYLLHKVVDILDEHNIPYYLDCGTLLGCVRENGLMEKDTDVDVTIHLSNWDKLKFIDFNKYGLQRTRIANGFPNKKAGNMISVKTKFSNIYCDIYTNPAFPLLDNKILNGKSYNIPLNSELYLTQLYGNWQRPSRRHANTIFHRGNGLVNSEYSKFWDKDFEIFKC</sequence>
<dbReference type="InterPro" id="IPR007074">
    <property type="entry name" value="LicD/FKTN/FKRP_NTP_transf"/>
</dbReference>
<dbReference type="InterPro" id="IPR014729">
    <property type="entry name" value="Rossmann-like_a/b/a_fold"/>
</dbReference>
<feature type="domain" description="LicD/FKTN/FKRP nucleotidyltransferase" evidence="4">
    <location>
        <begin position="217"/>
        <end position="264"/>
    </location>
</feature>
<feature type="domain" description="Cytidyltransferase-like" evidence="3">
    <location>
        <begin position="7"/>
        <end position="194"/>
    </location>
</feature>
<evidence type="ECO:0000256" key="1">
    <source>
        <dbReference type="ARBA" id="ARBA00022679"/>
    </source>
</evidence>
<dbReference type="InterPro" id="IPR004821">
    <property type="entry name" value="Cyt_trans-like"/>
</dbReference>
<feature type="non-terminal residue" evidence="5">
    <location>
        <position position="370"/>
    </location>
</feature>
<dbReference type="GO" id="GO:0009100">
    <property type="term" value="P:glycoprotein metabolic process"/>
    <property type="evidence" value="ECO:0007669"/>
    <property type="project" value="UniProtKB-ARBA"/>
</dbReference>
<keyword evidence="2" id="KW-0548">Nucleotidyltransferase</keyword>
<dbReference type="Pfam" id="PF01467">
    <property type="entry name" value="CTP_transf_like"/>
    <property type="match status" value="1"/>
</dbReference>
<gene>
    <name evidence="5" type="ORF">S06H3_07209</name>
</gene>
<comment type="caution">
    <text evidence="5">The sequence shown here is derived from an EMBL/GenBank/DDBJ whole genome shotgun (WGS) entry which is preliminary data.</text>
</comment>